<dbReference type="RefSeq" id="WP_171302643.1">
    <property type="nucleotide sequence ID" value="NZ_JABFIF010000001.1"/>
</dbReference>
<evidence type="ECO:0000313" key="2">
    <source>
        <dbReference type="Proteomes" id="UP000528432"/>
    </source>
</evidence>
<dbReference type="Proteomes" id="UP000528432">
    <property type="component" value="Unassembled WGS sequence"/>
</dbReference>
<sequence>MRIDSEKNLIIQKSIMHVLDNKSEEKLLSDMEMNLNTKTEELLIKHITNSVNDEYVRLALFEGDINVVQMHCQTMLTNDNAFIKSSKEIANYLFDAMKDKRISPAYLVLIKFIYNDQIYISLLKLDFNENLISDIKNIDGKQRIDIVVQGMGVPNEKQKLHKCMFFKSYEKGSEYDIILLDKQTRTESDIANFFTHNFLHCTLAITDRDNTRNFCTQANKFIGKKFEGQLERISELKEKIVSTLKADTKINLISFAKTTFGNDEKLQNDFINYMTEKSIDVDFDIDKRWVKQNIKKKKIITDSGIEIKIDEKTAGDKEKFKIEYPYEDKSKADIIIKNVEYSEKFIK</sequence>
<dbReference type="EMBL" id="JABFIF010000001">
    <property type="protein sequence ID" value="NOH14893.1"/>
    <property type="molecule type" value="Genomic_DNA"/>
</dbReference>
<dbReference type="InterPro" id="IPR007358">
    <property type="entry name" value="Nucleoid_associated_NdpA"/>
</dbReference>
<comment type="caution">
    <text evidence="1">The sequence shown here is derived from an EMBL/GenBank/DDBJ whole genome shotgun (WGS) entry which is preliminary data.</text>
</comment>
<evidence type="ECO:0000313" key="1">
    <source>
        <dbReference type="EMBL" id="NOH14893.1"/>
    </source>
</evidence>
<gene>
    <name evidence="1" type="ORF">HMJ28_00565</name>
</gene>
<protein>
    <submittedName>
        <fullName evidence="1">Nucleoid-associated protein</fullName>
    </submittedName>
</protein>
<dbReference type="Pfam" id="PF04245">
    <property type="entry name" value="NA37"/>
    <property type="match status" value="1"/>
</dbReference>
<organism evidence="1 2">
    <name type="scientific">Clostridium cochlearium</name>
    <dbReference type="NCBI Taxonomy" id="1494"/>
    <lineage>
        <taxon>Bacteria</taxon>
        <taxon>Bacillati</taxon>
        <taxon>Bacillota</taxon>
        <taxon>Clostridia</taxon>
        <taxon>Eubacteriales</taxon>
        <taxon>Clostridiaceae</taxon>
        <taxon>Clostridium</taxon>
    </lineage>
</organism>
<dbReference type="GO" id="GO:0009295">
    <property type="term" value="C:nucleoid"/>
    <property type="evidence" value="ECO:0007669"/>
    <property type="project" value="InterPro"/>
</dbReference>
<name>A0A7Y3V542_CLOCO</name>
<reference evidence="1 2" key="1">
    <citation type="submission" date="2020-05" db="EMBL/GenBank/DDBJ databases">
        <title>Draft genome sequence of Clostridium cochlearium strain AGROS13 isolated from a sheep dairy farm in New Zealand.</title>
        <authorList>
            <person name="Gupta T.B."/>
            <person name="Jauregui R."/>
            <person name="Risson A.N."/>
            <person name="Brightwell G."/>
            <person name="Maclean P."/>
        </authorList>
    </citation>
    <scope>NUCLEOTIDE SEQUENCE [LARGE SCALE GENOMIC DNA]</scope>
    <source>
        <strain evidence="1 2">AGROS13</strain>
    </source>
</reference>
<dbReference type="AlphaFoldDB" id="A0A7Y3V542"/>
<proteinExistence type="predicted"/>
<accession>A0A7Y3V542</accession>